<dbReference type="EMBL" id="JH159151">
    <property type="protein sequence ID" value="EGZ28055.1"/>
    <property type="molecule type" value="Genomic_DNA"/>
</dbReference>
<gene>
    <name evidence="2" type="ORF">PHYSODRAFT_471006</name>
</gene>
<evidence type="ECO:0000313" key="2">
    <source>
        <dbReference type="EMBL" id="EGZ28055.1"/>
    </source>
</evidence>
<protein>
    <submittedName>
        <fullName evidence="2">Uncharacterized protein</fullName>
    </submittedName>
</protein>
<dbReference type="InParanoid" id="G4YG07"/>
<evidence type="ECO:0000256" key="1">
    <source>
        <dbReference type="SAM" id="Phobius"/>
    </source>
</evidence>
<evidence type="ECO:0000313" key="3">
    <source>
        <dbReference type="Proteomes" id="UP000002640"/>
    </source>
</evidence>
<dbReference type="AlphaFoldDB" id="G4YG07"/>
<keyword evidence="3" id="KW-1185">Reference proteome</keyword>
<sequence length="112" mass="12562">MKSIEIDRHLSSGICNGSRSPGGFVNRGLLRRQSSQSAMYFLIVCAICAGMLTVIGIVYFSDDAMFECHNVRDHDTRLLYGLYCFSDIPRVTDVVPRHLIARRISSMILSFA</sequence>
<dbReference type="Proteomes" id="UP000002640">
    <property type="component" value="Unassembled WGS sequence"/>
</dbReference>
<keyword evidence="1" id="KW-0472">Membrane</keyword>
<keyword evidence="1" id="KW-0812">Transmembrane</keyword>
<dbReference type="RefSeq" id="XP_009515330.1">
    <property type="nucleotide sequence ID" value="XM_009517035.1"/>
</dbReference>
<dbReference type="KEGG" id="psoj:PHYSODRAFT_471006"/>
<keyword evidence="1" id="KW-1133">Transmembrane helix</keyword>
<feature type="transmembrane region" description="Helical" evidence="1">
    <location>
        <begin position="39"/>
        <end position="60"/>
    </location>
</feature>
<reference evidence="2 3" key="1">
    <citation type="journal article" date="2006" name="Science">
        <title>Phytophthora genome sequences uncover evolutionary origins and mechanisms of pathogenesis.</title>
        <authorList>
            <person name="Tyler B.M."/>
            <person name="Tripathy S."/>
            <person name="Zhang X."/>
            <person name="Dehal P."/>
            <person name="Jiang R.H."/>
            <person name="Aerts A."/>
            <person name="Arredondo F.D."/>
            <person name="Baxter L."/>
            <person name="Bensasson D."/>
            <person name="Beynon J.L."/>
            <person name="Chapman J."/>
            <person name="Damasceno C.M."/>
            <person name="Dorrance A.E."/>
            <person name="Dou D."/>
            <person name="Dickerman A.W."/>
            <person name="Dubchak I.L."/>
            <person name="Garbelotto M."/>
            <person name="Gijzen M."/>
            <person name="Gordon S.G."/>
            <person name="Govers F."/>
            <person name="Grunwald N.J."/>
            <person name="Huang W."/>
            <person name="Ivors K.L."/>
            <person name="Jones R.W."/>
            <person name="Kamoun S."/>
            <person name="Krampis K."/>
            <person name="Lamour K.H."/>
            <person name="Lee M.K."/>
            <person name="McDonald W.H."/>
            <person name="Medina M."/>
            <person name="Meijer H.J."/>
            <person name="Nordberg E.K."/>
            <person name="Maclean D.J."/>
            <person name="Ospina-Giraldo M.D."/>
            <person name="Morris P.F."/>
            <person name="Phuntumart V."/>
            <person name="Putnam N.H."/>
            <person name="Rash S."/>
            <person name="Rose J.K."/>
            <person name="Sakihama Y."/>
            <person name="Salamov A.A."/>
            <person name="Savidor A."/>
            <person name="Scheuring C.F."/>
            <person name="Smith B.M."/>
            <person name="Sobral B.W."/>
            <person name="Terry A."/>
            <person name="Torto-Alalibo T.A."/>
            <person name="Win J."/>
            <person name="Xu Z."/>
            <person name="Zhang H."/>
            <person name="Grigoriev I.V."/>
            <person name="Rokhsar D.S."/>
            <person name="Boore J.L."/>
        </authorList>
    </citation>
    <scope>NUCLEOTIDE SEQUENCE [LARGE SCALE GENOMIC DNA]</scope>
    <source>
        <strain evidence="2 3">P6497</strain>
    </source>
</reference>
<organism evidence="2 3">
    <name type="scientific">Phytophthora sojae (strain P6497)</name>
    <name type="common">Soybean stem and root rot agent</name>
    <name type="synonym">Phytophthora megasperma f. sp. glycines</name>
    <dbReference type="NCBI Taxonomy" id="1094619"/>
    <lineage>
        <taxon>Eukaryota</taxon>
        <taxon>Sar</taxon>
        <taxon>Stramenopiles</taxon>
        <taxon>Oomycota</taxon>
        <taxon>Peronosporomycetes</taxon>
        <taxon>Peronosporales</taxon>
        <taxon>Peronosporaceae</taxon>
        <taxon>Phytophthora</taxon>
    </lineage>
</organism>
<accession>G4YG07</accession>
<dbReference type="OMA" id="TVIRIVY"/>
<proteinExistence type="predicted"/>
<name>G4YG07_PHYSP</name>
<dbReference type="GeneID" id="20654036"/>